<feature type="compositionally biased region" description="Basic and acidic residues" evidence="1">
    <location>
        <begin position="58"/>
        <end position="68"/>
    </location>
</feature>
<reference evidence="3 4" key="1">
    <citation type="submission" date="2018-02" db="EMBL/GenBank/DDBJ databases">
        <title>Genomic Encyclopedia of Archaeal and Bacterial Type Strains, Phase II (KMG-II): from individual species to whole genera.</title>
        <authorList>
            <person name="Goeker M."/>
        </authorList>
    </citation>
    <scope>NUCLEOTIDE SEQUENCE [LARGE SCALE GENOMIC DNA]</scope>
    <source>
        <strain evidence="3 4">YU 961-1</strain>
    </source>
</reference>
<keyword evidence="2" id="KW-0732">Signal</keyword>
<organism evidence="3 4">
    <name type="scientific">Actinokineospora auranticolor</name>
    <dbReference type="NCBI Taxonomy" id="155976"/>
    <lineage>
        <taxon>Bacteria</taxon>
        <taxon>Bacillati</taxon>
        <taxon>Actinomycetota</taxon>
        <taxon>Actinomycetes</taxon>
        <taxon>Pseudonocardiales</taxon>
        <taxon>Pseudonocardiaceae</taxon>
        <taxon>Actinokineospora</taxon>
    </lineage>
</organism>
<dbReference type="Proteomes" id="UP000239203">
    <property type="component" value="Unassembled WGS sequence"/>
</dbReference>
<evidence type="ECO:0000256" key="1">
    <source>
        <dbReference type="SAM" id="MobiDB-lite"/>
    </source>
</evidence>
<name>A0A2S6GI23_9PSEU</name>
<gene>
    <name evidence="3" type="ORF">CLV40_11789</name>
</gene>
<dbReference type="EMBL" id="PTIX01000017">
    <property type="protein sequence ID" value="PPK64850.1"/>
    <property type="molecule type" value="Genomic_DNA"/>
</dbReference>
<dbReference type="RefSeq" id="WP_104481617.1">
    <property type="nucleotide sequence ID" value="NZ_CP154825.1"/>
</dbReference>
<evidence type="ECO:0008006" key="5">
    <source>
        <dbReference type="Google" id="ProtNLM"/>
    </source>
</evidence>
<dbReference type="AlphaFoldDB" id="A0A2S6GI23"/>
<evidence type="ECO:0000256" key="2">
    <source>
        <dbReference type="SAM" id="SignalP"/>
    </source>
</evidence>
<feature type="chain" id="PRO_5015707946" description="Secreted protein" evidence="2">
    <location>
        <begin position="24"/>
        <end position="317"/>
    </location>
</feature>
<feature type="region of interest" description="Disordered" evidence="1">
    <location>
        <begin position="34"/>
        <end position="75"/>
    </location>
</feature>
<protein>
    <recommendedName>
        <fullName evidence="5">Secreted protein</fullName>
    </recommendedName>
</protein>
<evidence type="ECO:0000313" key="4">
    <source>
        <dbReference type="Proteomes" id="UP000239203"/>
    </source>
</evidence>
<dbReference type="OrthoDB" id="128043at2"/>
<keyword evidence="4" id="KW-1185">Reference proteome</keyword>
<sequence>MKTATKVSAFGLALAVVFVGAWAAGAVVGPLGDDPAEHARAAPPPEHGHDAAPAGDPGHNDGHDHSHAAADPAQLPGLSSAAGGYRLDLGRGTVTTGATEDLTFRVLGPGGAPVTAFDVEHEKRLHLVLVRRDGSGFQHLHPEMAADGTWRLPLTVPAAGSYRVFADFKPTGAAKTTLGADIQAAGRFDPVTHSPVRTFTVDGFEVKLDGELIAGKASTVTLTVTKDGVPVTDLQPHLGAYGHLVALRATDLGYLHVHPIGEPGDGVTKAGPQIRFAVEVPTDDRYRVFLDFRHNDVVRTAEFTVDTQGGAHGEGGR</sequence>
<feature type="signal peptide" evidence="2">
    <location>
        <begin position="1"/>
        <end position="23"/>
    </location>
</feature>
<comment type="caution">
    <text evidence="3">The sequence shown here is derived from an EMBL/GenBank/DDBJ whole genome shotgun (WGS) entry which is preliminary data.</text>
</comment>
<evidence type="ECO:0000313" key="3">
    <source>
        <dbReference type="EMBL" id="PPK64850.1"/>
    </source>
</evidence>
<accession>A0A2S6GI23</accession>
<proteinExistence type="predicted"/>
<feature type="compositionally biased region" description="Basic and acidic residues" evidence="1">
    <location>
        <begin position="35"/>
        <end position="50"/>
    </location>
</feature>